<proteinExistence type="inferred from homology"/>
<dbReference type="GO" id="GO:0003723">
    <property type="term" value="F:RNA binding"/>
    <property type="evidence" value="ECO:0007669"/>
    <property type="project" value="TreeGrafter"/>
</dbReference>
<dbReference type="FunFam" id="3.30.230.10:FF:000001">
    <property type="entry name" value="30S ribosomal protein S9"/>
    <property type="match status" value="1"/>
</dbReference>
<dbReference type="PANTHER" id="PTHR21569">
    <property type="entry name" value="RIBOSOMAL PROTEIN S9"/>
    <property type="match status" value="1"/>
</dbReference>
<comment type="caution">
    <text evidence="8">The sequence shown here is derived from an EMBL/GenBank/DDBJ whole genome shotgun (WGS) entry which is preliminary data.</text>
</comment>
<reference evidence="9" key="1">
    <citation type="submission" date="2017-09" db="EMBL/GenBank/DDBJ databases">
        <title>Depth-based differentiation of microbial function through sediment-hosted aquifers and enrichment of novel symbionts in the deep terrestrial subsurface.</title>
        <authorList>
            <person name="Probst A.J."/>
            <person name="Ladd B."/>
            <person name="Jarett J.K."/>
            <person name="Geller-Mcgrath D.E."/>
            <person name="Sieber C.M.K."/>
            <person name="Emerson J.B."/>
            <person name="Anantharaman K."/>
            <person name="Thomas B.C."/>
            <person name="Malmstrom R."/>
            <person name="Stieglmeier M."/>
            <person name="Klingl A."/>
            <person name="Woyke T."/>
            <person name="Ryan C.M."/>
            <person name="Banfield J.F."/>
        </authorList>
    </citation>
    <scope>NUCLEOTIDE SEQUENCE [LARGE SCALE GENOMIC DNA]</scope>
</reference>
<dbReference type="GO" id="GO:0003735">
    <property type="term" value="F:structural constituent of ribosome"/>
    <property type="evidence" value="ECO:0007669"/>
    <property type="project" value="InterPro"/>
</dbReference>
<dbReference type="InterPro" id="IPR020574">
    <property type="entry name" value="Ribosomal_uS9_CS"/>
</dbReference>
<dbReference type="AlphaFoldDB" id="A0A2H0UYF3"/>
<dbReference type="InterPro" id="IPR014721">
    <property type="entry name" value="Ribsml_uS5_D2-typ_fold_subgr"/>
</dbReference>
<evidence type="ECO:0000256" key="5">
    <source>
        <dbReference type="HAMAP-Rule" id="MF_00532"/>
    </source>
</evidence>
<evidence type="ECO:0000256" key="1">
    <source>
        <dbReference type="ARBA" id="ARBA00005251"/>
    </source>
</evidence>
<dbReference type="EMBL" id="PFAV01000003">
    <property type="protein sequence ID" value="PIR91853.1"/>
    <property type="molecule type" value="Genomic_DNA"/>
</dbReference>
<keyword evidence="2 5" id="KW-0689">Ribosomal protein</keyword>
<comment type="similarity">
    <text evidence="1 5 6">Belongs to the universal ribosomal protein uS9 family.</text>
</comment>
<name>A0A2H0UYF3_9BACT</name>
<dbReference type="InterPro" id="IPR023035">
    <property type="entry name" value="Ribosomal_uS9_bac/plastid"/>
</dbReference>
<dbReference type="InterPro" id="IPR020568">
    <property type="entry name" value="Ribosomal_Su5_D2-typ_SF"/>
</dbReference>
<protein>
    <recommendedName>
        <fullName evidence="4 5">Small ribosomal subunit protein uS9</fullName>
    </recommendedName>
</protein>
<evidence type="ECO:0000256" key="2">
    <source>
        <dbReference type="ARBA" id="ARBA00022980"/>
    </source>
</evidence>
<accession>A0A2H0UYF3</accession>
<evidence type="ECO:0000313" key="9">
    <source>
        <dbReference type="Proteomes" id="UP000228906"/>
    </source>
</evidence>
<keyword evidence="3 5" id="KW-0687">Ribonucleoprotein</keyword>
<evidence type="ECO:0000256" key="3">
    <source>
        <dbReference type="ARBA" id="ARBA00023274"/>
    </source>
</evidence>
<dbReference type="Gene3D" id="3.30.230.10">
    <property type="match status" value="1"/>
</dbReference>
<evidence type="ECO:0000256" key="7">
    <source>
        <dbReference type="SAM" id="MobiDB-lite"/>
    </source>
</evidence>
<dbReference type="NCBIfam" id="NF001099">
    <property type="entry name" value="PRK00132.1"/>
    <property type="match status" value="1"/>
</dbReference>
<gene>
    <name evidence="5" type="primary">rpsI</name>
    <name evidence="8" type="ORF">COU03_00320</name>
</gene>
<feature type="region of interest" description="Disordered" evidence="7">
    <location>
        <begin position="108"/>
        <end position="133"/>
    </location>
</feature>
<dbReference type="HAMAP" id="MF_00532_B">
    <property type="entry name" value="Ribosomal_uS9_B"/>
    <property type="match status" value="1"/>
</dbReference>
<organism evidence="8 9">
    <name type="scientific">bacterium (Candidatus Gribaldobacteria) CG10_big_fil_rev_8_21_14_0_10_41_12</name>
    <dbReference type="NCBI Taxonomy" id="2014277"/>
    <lineage>
        <taxon>Bacteria</taxon>
        <taxon>Candidatus Gribaldobacteria</taxon>
    </lineage>
</organism>
<evidence type="ECO:0000256" key="4">
    <source>
        <dbReference type="ARBA" id="ARBA00035259"/>
    </source>
</evidence>
<dbReference type="PROSITE" id="PS00360">
    <property type="entry name" value="RIBOSOMAL_S9"/>
    <property type="match status" value="1"/>
</dbReference>
<dbReference type="SUPFAM" id="SSF54211">
    <property type="entry name" value="Ribosomal protein S5 domain 2-like"/>
    <property type="match status" value="1"/>
</dbReference>
<dbReference type="InterPro" id="IPR000754">
    <property type="entry name" value="Ribosomal_uS9"/>
</dbReference>
<dbReference type="GO" id="GO:0022627">
    <property type="term" value="C:cytosolic small ribosomal subunit"/>
    <property type="evidence" value="ECO:0007669"/>
    <property type="project" value="TreeGrafter"/>
</dbReference>
<evidence type="ECO:0000313" key="8">
    <source>
        <dbReference type="EMBL" id="PIR91853.1"/>
    </source>
</evidence>
<evidence type="ECO:0000256" key="6">
    <source>
        <dbReference type="RuleBase" id="RU003815"/>
    </source>
</evidence>
<dbReference type="Proteomes" id="UP000228906">
    <property type="component" value="Unassembled WGS sequence"/>
</dbReference>
<dbReference type="GO" id="GO:0006412">
    <property type="term" value="P:translation"/>
    <property type="evidence" value="ECO:0007669"/>
    <property type="project" value="UniProtKB-UniRule"/>
</dbReference>
<dbReference type="Pfam" id="PF00380">
    <property type="entry name" value="Ribosomal_S9"/>
    <property type="match status" value="1"/>
</dbReference>
<dbReference type="PANTHER" id="PTHR21569:SF1">
    <property type="entry name" value="SMALL RIBOSOMAL SUBUNIT PROTEIN US9M"/>
    <property type="match status" value="1"/>
</dbReference>
<sequence length="133" mass="15062">MKGGPTRYIETVGRRKTSTAQVRLYTQGVKSITVNGQPYSEYFPKFLHKTIEDSLEKLKCLGKFGVSSVVSGGGLVGQAEAIRHGIARALVALNPYFKKRLKKSGYLTRDPRMRERKKFGLKRARRASQWSKR</sequence>
<feature type="compositionally biased region" description="Basic residues" evidence="7">
    <location>
        <begin position="114"/>
        <end position="133"/>
    </location>
</feature>